<dbReference type="OrthoDB" id="5598268at2759"/>
<evidence type="ECO:0000256" key="3">
    <source>
        <dbReference type="ARBA" id="ARBA00023163"/>
    </source>
</evidence>
<dbReference type="EMBL" id="CP058604">
    <property type="protein sequence ID" value="QLG70259.1"/>
    <property type="molecule type" value="Genomic_DNA"/>
</dbReference>
<keyword evidence="2" id="KW-0238">DNA-binding</keyword>
<evidence type="ECO:0000256" key="4">
    <source>
        <dbReference type="ARBA" id="ARBA00023242"/>
    </source>
</evidence>
<dbReference type="GO" id="GO:0006384">
    <property type="term" value="P:transcription initiation at RNA polymerase III promoter"/>
    <property type="evidence" value="ECO:0007669"/>
    <property type="project" value="InterPro"/>
</dbReference>
<dbReference type="RefSeq" id="XP_037141987.1">
    <property type="nucleotide sequence ID" value="XM_037286092.1"/>
</dbReference>
<feature type="domain" description="Transcription factor IIIC subunit 5 HTH" evidence="6">
    <location>
        <begin position="221"/>
        <end position="385"/>
    </location>
</feature>
<dbReference type="InterPro" id="IPR042536">
    <property type="entry name" value="TFIIIC_tauA_Sfc1"/>
</dbReference>
<dbReference type="FunFam" id="3.30.200.160:FF:000005">
    <property type="entry name" value="TFC1-like protein"/>
    <property type="match status" value="1"/>
</dbReference>
<evidence type="ECO:0000256" key="1">
    <source>
        <dbReference type="ARBA" id="ARBA00004123"/>
    </source>
</evidence>
<dbReference type="Pfam" id="PF09734">
    <property type="entry name" value="Tau95"/>
    <property type="match status" value="1"/>
</dbReference>
<keyword evidence="3" id="KW-0804">Transcription</keyword>
<evidence type="ECO:0000256" key="2">
    <source>
        <dbReference type="ARBA" id="ARBA00023125"/>
    </source>
</evidence>
<dbReference type="AlphaFoldDB" id="A0A7H9AWU6"/>
<comment type="subcellular location">
    <subcellularLocation>
        <location evidence="1">Nucleus</location>
    </subcellularLocation>
</comment>
<reference evidence="8 9" key="1">
    <citation type="submission" date="2020-07" db="EMBL/GenBank/DDBJ databases">
        <title>The yeast mating-type switching endonuclease HO is a domesticated member of an unorthodox homing genetic element family.</title>
        <authorList>
            <person name="Coughlan A.Y."/>
            <person name="Lombardi L."/>
            <person name="Braun-Galleani S."/>
            <person name="Martos A.R."/>
            <person name="Galeote V."/>
            <person name="Bigey F."/>
            <person name="Dequin S."/>
            <person name="Byrne K.P."/>
            <person name="Wolfe K.H."/>
        </authorList>
    </citation>
    <scope>NUCLEOTIDE SEQUENCE [LARGE SCALE GENOMIC DNA]</scope>
    <source>
        <strain evidence="8 9">NRRL Y-6702</strain>
    </source>
</reference>
<proteinExistence type="predicted"/>
<feature type="compositionally biased region" description="Basic and acidic residues" evidence="5">
    <location>
        <begin position="527"/>
        <end position="541"/>
    </location>
</feature>
<name>A0A7H9AWU6_ZYGMR</name>
<protein>
    <recommendedName>
        <fullName evidence="10">Transcription factor IIIC subunit 5 HTH domain-containing protein</fullName>
    </recommendedName>
</protein>
<dbReference type="Gene3D" id="3.30.200.160">
    <property type="entry name" value="TFIIIC, subcomplex tauA, subunit Sfc1, barrel domain"/>
    <property type="match status" value="1"/>
</dbReference>
<dbReference type="InterPro" id="IPR041499">
    <property type="entry name" value="Tfc1/Sfc1_N"/>
</dbReference>
<dbReference type="Pfam" id="PF17682">
    <property type="entry name" value="Tau95_N"/>
    <property type="match status" value="1"/>
</dbReference>
<feature type="domain" description="Transcription factor IIIC subunit Tfc1/Sfc1 triple barrel" evidence="7">
    <location>
        <begin position="35"/>
        <end position="162"/>
    </location>
</feature>
<keyword evidence="4" id="KW-0539">Nucleus</keyword>
<evidence type="ECO:0000313" key="8">
    <source>
        <dbReference type="EMBL" id="QLG70259.1"/>
    </source>
</evidence>
<gene>
    <name evidence="8" type="ORF">HG535_0A01970</name>
</gene>
<dbReference type="GeneID" id="59233895"/>
<dbReference type="KEGG" id="zmk:HG535_0A01970"/>
<evidence type="ECO:0000259" key="7">
    <source>
        <dbReference type="Pfam" id="PF17682"/>
    </source>
</evidence>
<dbReference type="InterPro" id="IPR040454">
    <property type="entry name" value="TF_IIIC_Tfc1/Sfc1"/>
</dbReference>
<evidence type="ECO:0000259" key="6">
    <source>
        <dbReference type="Pfam" id="PF09734"/>
    </source>
</evidence>
<dbReference type="InterPro" id="IPR019136">
    <property type="entry name" value="TF_IIIC_su-5_HTH"/>
</dbReference>
<feature type="region of interest" description="Disordered" evidence="5">
    <location>
        <begin position="524"/>
        <end position="560"/>
    </location>
</feature>
<sequence>MDSSEDAELVQLSTLPGTSTAVAKEYTLDIPRIPSVELPLNISENQASVLKAINMCGGIDKIKEALNEYGETTDSQKGLELYMNESQDNLDYFNEHPIIGKKVPNRDESIVLKIQMPKGTLANHAGNVQKALASLDSRDVRINPVAIINNTIKFREMSDFQIRLDNAPSANEFKDSFGTLDWDSFKKYVNSVPDNDPRPFENISNLVMDRNSVVPSSDFQLPPPPRLSMVSFPLLYRYKTNPFATKKSSGAVEVKGTYIKNHQQFVHEMGDDIKIPTKPHELVAKDYEVAQKNLVWPGTKKESKFFELLQRCLETLHKLFDARPVWVKKHIDGIVDQEVHHTLKIALALISYRFTVGPWRNTYIKLGLDPRSSSEYAKYQTEYFKIERKLLLSSTIRKNIPSPPPAVFNSNNPGDIDSRFKFNGKQIPWYLMLQIDLLVEEPAIKEVYEKAEYLTKANELTGWFTELDLAKIRKIVKYELGCMVQGNYKFNQYKLKYFKTMLYVKESMMKAQGKDADGYIDISGSDTTKKESGQRFAREDSNVEDEDEDNGVETGEVDDTVLEAEEADDDLRVEVNSDDEGDDIADDSFDVRSATFQEIIKQIAKCDPEKANVLQKTLNGFISESSL</sequence>
<dbReference type="GO" id="GO:0000127">
    <property type="term" value="C:transcription factor TFIIIC complex"/>
    <property type="evidence" value="ECO:0007669"/>
    <property type="project" value="InterPro"/>
</dbReference>
<evidence type="ECO:0008006" key="10">
    <source>
        <dbReference type="Google" id="ProtNLM"/>
    </source>
</evidence>
<dbReference type="GO" id="GO:0005634">
    <property type="term" value="C:nucleus"/>
    <property type="evidence" value="ECO:0007669"/>
    <property type="project" value="UniProtKB-SubCell"/>
</dbReference>
<feature type="compositionally biased region" description="Acidic residues" evidence="5">
    <location>
        <begin position="542"/>
        <end position="560"/>
    </location>
</feature>
<accession>A0A7H9AWU6</accession>
<dbReference type="GO" id="GO:0001002">
    <property type="term" value="F:RNA polymerase III type 1 promoter sequence-specific DNA binding"/>
    <property type="evidence" value="ECO:0007669"/>
    <property type="project" value="TreeGrafter"/>
</dbReference>
<keyword evidence="9" id="KW-1185">Reference proteome</keyword>
<dbReference type="GO" id="GO:0001003">
    <property type="term" value="F:RNA polymerase III type 2 promoter sequence-specific DNA binding"/>
    <property type="evidence" value="ECO:0007669"/>
    <property type="project" value="TreeGrafter"/>
</dbReference>
<organism evidence="8 9">
    <name type="scientific">Zygotorulaspora mrakii</name>
    <name type="common">Zygosaccharomyces mrakii</name>
    <dbReference type="NCBI Taxonomy" id="42260"/>
    <lineage>
        <taxon>Eukaryota</taxon>
        <taxon>Fungi</taxon>
        <taxon>Dikarya</taxon>
        <taxon>Ascomycota</taxon>
        <taxon>Saccharomycotina</taxon>
        <taxon>Saccharomycetes</taxon>
        <taxon>Saccharomycetales</taxon>
        <taxon>Saccharomycetaceae</taxon>
        <taxon>Zygotorulaspora</taxon>
    </lineage>
</organism>
<dbReference type="Proteomes" id="UP000509704">
    <property type="component" value="Chromosome 1"/>
</dbReference>
<dbReference type="PANTHER" id="PTHR13230:SF5">
    <property type="entry name" value="GENERAL TRANSCRIPTION FACTOR 3C POLYPEPTIDE 5"/>
    <property type="match status" value="1"/>
</dbReference>
<evidence type="ECO:0000313" key="9">
    <source>
        <dbReference type="Proteomes" id="UP000509704"/>
    </source>
</evidence>
<evidence type="ECO:0000256" key="5">
    <source>
        <dbReference type="SAM" id="MobiDB-lite"/>
    </source>
</evidence>
<dbReference type="PANTHER" id="PTHR13230">
    <property type="entry name" value="GENERAL TRANSCRIPTION FACTOR IIIC, POLYPEPTIDE 5"/>
    <property type="match status" value="1"/>
</dbReference>